<dbReference type="Gene3D" id="3.65.10.10">
    <property type="entry name" value="Enolpyruvate transferase domain"/>
    <property type="match status" value="2"/>
</dbReference>
<dbReference type="NCBIfam" id="TIGR01072">
    <property type="entry name" value="murA"/>
    <property type="match status" value="1"/>
</dbReference>
<dbReference type="EMBL" id="CP141615">
    <property type="protein sequence ID" value="WRP16419.1"/>
    <property type="molecule type" value="Genomic_DNA"/>
</dbReference>
<comment type="function">
    <text evidence="12">Cell wall formation. Adds enolpyruvyl to UDP-N-acetylglucosamine.</text>
</comment>
<evidence type="ECO:0000256" key="1">
    <source>
        <dbReference type="ARBA" id="ARBA00004496"/>
    </source>
</evidence>
<evidence type="ECO:0000256" key="7">
    <source>
        <dbReference type="ARBA" id="ARBA00022984"/>
    </source>
</evidence>
<dbReference type="EC" id="2.5.1.7" evidence="12"/>
<organism evidence="15 16">
    <name type="scientific">Carboxydichorda subterranea</name>
    <dbReference type="NCBI Taxonomy" id="3109565"/>
    <lineage>
        <taxon>Bacteria</taxon>
        <taxon>Bacillati</taxon>
        <taxon>Bacillota</taxon>
        <taxon>Limnochordia</taxon>
        <taxon>Limnochordales</taxon>
        <taxon>Geochordaceae</taxon>
        <taxon>Carboxydichorda</taxon>
    </lineage>
</organism>
<sequence length="453" mass="47950">MSIAGTRGVQLASAELHVTRKPEDPPPLLWGETGQAPSDRVRIRGGRPLSGRLRVSGAKNAAVALLPACLLARDGVSELAQVPDIVDVDVVVQILEQLGATLDRAEGTVRVGAAGPIADEVPYDQAKRVRASSLFLGALIARNGRAVVPLPGGCDIGPRPIDLHLKGLAELGAEVRVERGYVIAQARKLVGSEIYLDFPSVGATENLMMAATAASGTTVIYNAAKEPEVVDLANFLVGMGARVVGAGTDLVRIQGGLPLHATSYTIIPDRIEAGTYLLASLASRGEIVLENVIPKHLESLLAKLEEAGVQIEVGLDSLRASLRRRPSAISVKTLPYPGFPTDLQPQLSAFLLTAEGTSIVTERVFEDRFRHIDELKRMGAQIKTESRTAVIMGVPQLSGAPVTATDLRTGAALVIAGLSATGETTVDGFRHVRRGYARMVEKLASLGADIRYD</sequence>
<proteinExistence type="inferred from homology"/>
<comment type="pathway">
    <text evidence="2 12">Cell wall biogenesis; peptidoglycan biosynthesis.</text>
</comment>
<dbReference type="InterPro" id="IPR036968">
    <property type="entry name" value="Enolpyruvate_Tfrase_sf"/>
</dbReference>
<evidence type="ECO:0000256" key="12">
    <source>
        <dbReference type="HAMAP-Rule" id="MF_00111"/>
    </source>
</evidence>
<keyword evidence="8 12" id="KW-0131">Cell cycle</keyword>
<dbReference type="InterPro" id="IPR001986">
    <property type="entry name" value="Enolpyruvate_Tfrase_dom"/>
</dbReference>
<evidence type="ECO:0000256" key="8">
    <source>
        <dbReference type="ARBA" id="ARBA00023306"/>
    </source>
</evidence>
<feature type="binding site" evidence="12">
    <location>
        <position position="130"/>
    </location>
    <ligand>
        <name>UDP-N-acetyl-alpha-D-glucosamine</name>
        <dbReference type="ChEBI" id="CHEBI:57705"/>
    </ligand>
</feature>
<keyword evidence="3 12" id="KW-0963">Cytoplasm</keyword>
<feature type="region of interest" description="Disordered" evidence="13">
    <location>
        <begin position="14"/>
        <end position="36"/>
    </location>
</feature>
<gene>
    <name evidence="12 15" type="primary">murA</name>
    <name evidence="15" type="ORF">U7230_09955</name>
</gene>
<feature type="modified residue" description="2-(S-cysteinyl)pyruvic acid O-phosphothioketal" evidence="12">
    <location>
        <position position="154"/>
    </location>
</feature>
<accession>A0ABZ1BUF4</accession>
<dbReference type="HAMAP" id="MF_00111">
    <property type="entry name" value="MurA"/>
    <property type="match status" value="1"/>
</dbReference>
<evidence type="ECO:0000256" key="3">
    <source>
        <dbReference type="ARBA" id="ARBA00022490"/>
    </source>
</evidence>
<feature type="binding site" evidence="12">
    <location>
        <position position="364"/>
    </location>
    <ligand>
        <name>UDP-N-acetyl-alpha-D-glucosamine</name>
        <dbReference type="ChEBI" id="CHEBI:57705"/>
    </ligand>
</feature>
<comment type="similarity">
    <text evidence="10 12">Belongs to the EPSP synthase family. MurA subfamily.</text>
</comment>
<dbReference type="PANTHER" id="PTHR43783">
    <property type="entry name" value="UDP-N-ACETYLGLUCOSAMINE 1-CARBOXYVINYLTRANSFERASE"/>
    <property type="match status" value="1"/>
</dbReference>
<evidence type="ECO:0000256" key="13">
    <source>
        <dbReference type="SAM" id="MobiDB-lite"/>
    </source>
</evidence>
<evidence type="ECO:0000259" key="14">
    <source>
        <dbReference type="Pfam" id="PF00275"/>
    </source>
</evidence>
<keyword evidence="6 12" id="KW-0133">Cell shape</keyword>
<dbReference type="RefSeq" id="WP_324715691.1">
    <property type="nucleotide sequence ID" value="NZ_CP141615.1"/>
</dbReference>
<dbReference type="GO" id="GO:0008760">
    <property type="term" value="F:UDP-N-acetylglucosamine 1-carboxyvinyltransferase activity"/>
    <property type="evidence" value="ECO:0007669"/>
    <property type="project" value="UniProtKB-EC"/>
</dbReference>
<keyword evidence="16" id="KW-1185">Reference proteome</keyword>
<dbReference type="InterPro" id="IPR013792">
    <property type="entry name" value="RNA3'P_cycl/enolpyr_Trfase_a/b"/>
</dbReference>
<dbReference type="Proteomes" id="UP001332192">
    <property type="component" value="Chromosome"/>
</dbReference>
<keyword evidence="4 12" id="KW-0132">Cell division</keyword>
<dbReference type="Pfam" id="PF00275">
    <property type="entry name" value="EPSP_synthase"/>
    <property type="match status" value="1"/>
</dbReference>
<feature type="binding site" evidence="12">
    <location>
        <position position="342"/>
    </location>
    <ligand>
        <name>UDP-N-acetyl-alpha-D-glucosamine</name>
        <dbReference type="ChEBI" id="CHEBI:57705"/>
    </ligand>
</feature>
<evidence type="ECO:0000256" key="9">
    <source>
        <dbReference type="ARBA" id="ARBA00023316"/>
    </source>
</evidence>
<evidence type="ECO:0000256" key="10">
    <source>
        <dbReference type="ARBA" id="ARBA00038367"/>
    </source>
</evidence>
<feature type="domain" description="Enolpyruvate transferase" evidence="14">
    <location>
        <begin position="44"/>
        <end position="443"/>
    </location>
</feature>
<evidence type="ECO:0000256" key="6">
    <source>
        <dbReference type="ARBA" id="ARBA00022960"/>
    </source>
</evidence>
<keyword evidence="12" id="KW-0670">Pyruvate</keyword>
<protein>
    <recommendedName>
        <fullName evidence="12">UDP-N-acetylglucosamine 1-carboxyvinyltransferase</fullName>
        <ecNumber evidence="12">2.5.1.7</ecNumber>
    </recommendedName>
    <alternativeName>
        <fullName evidence="12">Enoylpyruvate transferase</fullName>
    </alternativeName>
    <alternativeName>
        <fullName evidence="12">UDP-N-acetylglucosamine enolpyruvyl transferase</fullName>
        <shortName evidence="12">EPT</shortName>
    </alternativeName>
</protein>
<keyword evidence="9 12" id="KW-0961">Cell wall biogenesis/degradation</keyword>
<evidence type="ECO:0000256" key="2">
    <source>
        <dbReference type="ARBA" id="ARBA00004752"/>
    </source>
</evidence>
<dbReference type="SUPFAM" id="SSF55205">
    <property type="entry name" value="EPT/RTPC-like"/>
    <property type="match status" value="1"/>
</dbReference>
<evidence type="ECO:0000256" key="5">
    <source>
        <dbReference type="ARBA" id="ARBA00022679"/>
    </source>
</evidence>
<feature type="binding site" evidence="12">
    <location>
        <begin position="159"/>
        <end position="163"/>
    </location>
    <ligand>
        <name>UDP-N-acetyl-alpha-D-glucosamine</name>
        <dbReference type="ChEBI" id="CHEBI:57705"/>
    </ligand>
</feature>
<comment type="catalytic activity">
    <reaction evidence="11 12">
        <text>phosphoenolpyruvate + UDP-N-acetyl-alpha-D-glucosamine = UDP-N-acetyl-3-O-(1-carboxyvinyl)-alpha-D-glucosamine + phosphate</text>
        <dbReference type="Rhea" id="RHEA:18681"/>
        <dbReference type="ChEBI" id="CHEBI:43474"/>
        <dbReference type="ChEBI" id="CHEBI:57705"/>
        <dbReference type="ChEBI" id="CHEBI:58702"/>
        <dbReference type="ChEBI" id="CHEBI:68483"/>
        <dbReference type="EC" id="2.5.1.7"/>
    </reaction>
</comment>
<dbReference type="InterPro" id="IPR050068">
    <property type="entry name" value="MurA_subfamily"/>
</dbReference>
<feature type="active site" description="Proton donor" evidence="12">
    <location>
        <position position="154"/>
    </location>
</feature>
<evidence type="ECO:0000313" key="15">
    <source>
        <dbReference type="EMBL" id="WRP16419.1"/>
    </source>
</evidence>
<reference evidence="15 16" key="1">
    <citation type="journal article" date="2024" name="Front. Microbiol.">
        <title>Novel thermophilic genera Geochorda gen. nov. and Carboxydochorda gen. nov. from the deep terrestrial subsurface reveal the ecophysiological diversity in the class Limnochordia.</title>
        <authorList>
            <person name="Karnachuk O.V."/>
            <person name="Lukina A.P."/>
            <person name="Avakyan M.R."/>
            <person name="Kadnikov V.V."/>
            <person name="Begmatov S."/>
            <person name="Beletsky A.V."/>
            <person name="Vlasova K.G."/>
            <person name="Novikov A.A."/>
            <person name="Shcherbakova V.A."/>
            <person name="Mardanov A.V."/>
            <person name="Ravin N.V."/>
        </authorList>
    </citation>
    <scope>NUCLEOTIDE SEQUENCE [LARGE SCALE GENOMIC DNA]</scope>
    <source>
        <strain evidence="15 16">L945</strain>
    </source>
</reference>
<feature type="binding site" evidence="12">
    <location>
        <begin position="59"/>
        <end position="60"/>
    </location>
    <ligand>
        <name>phosphoenolpyruvate</name>
        <dbReference type="ChEBI" id="CHEBI:58702"/>
    </ligand>
</feature>
<dbReference type="NCBIfam" id="NF006873">
    <property type="entry name" value="PRK09369.1"/>
    <property type="match status" value="1"/>
</dbReference>
<keyword evidence="5 12" id="KW-0808">Transferase</keyword>
<dbReference type="PANTHER" id="PTHR43783:SF1">
    <property type="entry name" value="UDP-N-ACETYLGLUCOSAMINE 1-CARBOXYVINYLTRANSFERASE"/>
    <property type="match status" value="1"/>
</dbReference>
<evidence type="ECO:0000313" key="16">
    <source>
        <dbReference type="Proteomes" id="UP001332192"/>
    </source>
</evidence>
<name>A0ABZ1BUF4_9FIRM</name>
<dbReference type="CDD" id="cd01555">
    <property type="entry name" value="UdpNAET"/>
    <property type="match status" value="1"/>
</dbReference>
<comment type="subcellular location">
    <subcellularLocation>
        <location evidence="1 12">Cytoplasm</location>
    </subcellularLocation>
</comment>
<evidence type="ECO:0000256" key="4">
    <source>
        <dbReference type="ARBA" id="ARBA00022618"/>
    </source>
</evidence>
<keyword evidence="7 12" id="KW-0573">Peptidoglycan synthesis</keyword>
<evidence type="ECO:0000256" key="11">
    <source>
        <dbReference type="ARBA" id="ARBA00047527"/>
    </source>
</evidence>
<dbReference type="InterPro" id="IPR005750">
    <property type="entry name" value="UDP_GlcNAc_COvinyl_MurA"/>
</dbReference>
<comment type="caution">
    <text evidence="12">Lacks conserved residue(s) required for the propagation of feature annotation.</text>
</comment>